<protein>
    <recommendedName>
        <fullName evidence="3">Outer membrane protein beta-barrel domain-containing protein</fullName>
    </recommendedName>
</protein>
<comment type="caution">
    <text evidence="4">The sequence shown here is derived from an EMBL/GenBank/DDBJ whole genome shotgun (WGS) entry which is preliminary data.</text>
</comment>
<proteinExistence type="predicted"/>
<reference evidence="4 5" key="1">
    <citation type="submission" date="2016-08" db="EMBL/GenBank/DDBJ databases">
        <title>Draft genome sequence of Candidatus Piscirickettsia litoralis, from seawater.</title>
        <authorList>
            <person name="Wan X."/>
            <person name="Lee A.J."/>
            <person name="Hou S."/>
            <person name="Donachie S.P."/>
        </authorList>
    </citation>
    <scope>NUCLEOTIDE SEQUENCE [LARGE SCALE GENOMIC DNA]</scope>
    <source>
        <strain evidence="4 5">Y2</strain>
    </source>
</reference>
<dbReference type="SUPFAM" id="SSF56925">
    <property type="entry name" value="OMPA-like"/>
    <property type="match status" value="1"/>
</dbReference>
<evidence type="ECO:0000313" key="5">
    <source>
        <dbReference type="Proteomes" id="UP000094329"/>
    </source>
</evidence>
<evidence type="ECO:0000259" key="3">
    <source>
        <dbReference type="Pfam" id="PF13505"/>
    </source>
</evidence>
<accession>A0ABX3A1S8</accession>
<keyword evidence="1 2" id="KW-0732">Signal</keyword>
<dbReference type="InterPro" id="IPR027385">
    <property type="entry name" value="Beta-barrel_OMP"/>
</dbReference>
<keyword evidence="5" id="KW-1185">Reference proteome</keyword>
<feature type="chain" id="PRO_5046718598" description="Outer membrane protein beta-barrel domain-containing protein" evidence="2">
    <location>
        <begin position="19"/>
        <end position="198"/>
    </location>
</feature>
<dbReference type="InterPro" id="IPR011250">
    <property type="entry name" value="OMP/PagP_B-barrel"/>
</dbReference>
<name>A0ABX3A1S8_9GAMM</name>
<evidence type="ECO:0000256" key="2">
    <source>
        <dbReference type="SAM" id="SignalP"/>
    </source>
</evidence>
<sequence>MKRWLGIVAFFMAVQAFAGTGPYVQSQVGYGKLDTGSANGLESDSGGFSGRLSAGYLFGGQRLRYGAELGFARYASSCYKSSGSSLKYQGDSADVLGVLSYQIGARWNIFGKAGLAYVDQQTDGNLFPSQTDSNAAVQPKVALGMGYSFTPSIGVNISYSHTFGDTPEGINKNSTPTKDMLNKVASTDLLSFGLSYRF</sequence>
<dbReference type="Gene3D" id="2.40.160.20">
    <property type="match status" value="1"/>
</dbReference>
<dbReference type="RefSeq" id="WP_069313812.1">
    <property type="nucleotide sequence ID" value="NZ_MDTU01000001.1"/>
</dbReference>
<gene>
    <name evidence="4" type="ORF">BGC07_06185</name>
</gene>
<feature type="signal peptide" evidence="2">
    <location>
        <begin position="1"/>
        <end position="18"/>
    </location>
</feature>
<organism evidence="4 5">
    <name type="scientific">Piscirickettsia litoralis</name>
    <dbReference type="NCBI Taxonomy" id="1891921"/>
    <lineage>
        <taxon>Bacteria</taxon>
        <taxon>Pseudomonadati</taxon>
        <taxon>Pseudomonadota</taxon>
        <taxon>Gammaproteobacteria</taxon>
        <taxon>Thiotrichales</taxon>
        <taxon>Piscirickettsiaceae</taxon>
        <taxon>Piscirickettsia</taxon>
    </lineage>
</organism>
<dbReference type="EMBL" id="MDTU01000001">
    <property type="protein sequence ID" value="ODN42594.1"/>
    <property type="molecule type" value="Genomic_DNA"/>
</dbReference>
<evidence type="ECO:0000256" key="1">
    <source>
        <dbReference type="ARBA" id="ARBA00022729"/>
    </source>
</evidence>
<evidence type="ECO:0000313" key="4">
    <source>
        <dbReference type="EMBL" id="ODN42594.1"/>
    </source>
</evidence>
<dbReference type="Proteomes" id="UP000094329">
    <property type="component" value="Unassembled WGS sequence"/>
</dbReference>
<dbReference type="Pfam" id="PF13505">
    <property type="entry name" value="OMP_b-brl"/>
    <property type="match status" value="1"/>
</dbReference>
<feature type="domain" description="Outer membrane protein beta-barrel" evidence="3">
    <location>
        <begin position="9"/>
        <end position="198"/>
    </location>
</feature>